<dbReference type="InterPro" id="IPR000700">
    <property type="entry name" value="PAS-assoc_C"/>
</dbReference>
<dbReference type="GO" id="GO:0045121">
    <property type="term" value="C:membrane raft"/>
    <property type="evidence" value="ECO:0007669"/>
    <property type="project" value="UniProtKB-SubCell"/>
</dbReference>
<evidence type="ECO:0000256" key="3">
    <source>
        <dbReference type="ARBA" id="ARBA00004314"/>
    </source>
</evidence>
<organism evidence="19 20">
    <name type="scientific">Sphingomonas mucosissima</name>
    <dbReference type="NCBI Taxonomy" id="370959"/>
    <lineage>
        <taxon>Bacteria</taxon>
        <taxon>Pseudomonadati</taxon>
        <taxon>Pseudomonadota</taxon>
        <taxon>Alphaproteobacteria</taxon>
        <taxon>Sphingomonadales</taxon>
        <taxon>Sphingomonadaceae</taxon>
        <taxon>Sphingomonas</taxon>
    </lineage>
</organism>
<dbReference type="Gene3D" id="1.10.287.130">
    <property type="match status" value="1"/>
</dbReference>
<dbReference type="GO" id="GO:0005524">
    <property type="term" value="F:ATP binding"/>
    <property type="evidence" value="ECO:0007669"/>
    <property type="project" value="UniProtKB-KW"/>
</dbReference>
<evidence type="ECO:0000256" key="7">
    <source>
        <dbReference type="ARBA" id="ARBA00022679"/>
    </source>
</evidence>
<evidence type="ECO:0000256" key="13">
    <source>
        <dbReference type="PROSITE-ProRule" id="PRU00169"/>
    </source>
</evidence>
<dbReference type="CDD" id="cd19410">
    <property type="entry name" value="HK9-like_sensor"/>
    <property type="match status" value="1"/>
</dbReference>
<accession>A0A245ZJM7</accession>
<feature type="domain" description="Response regulatory" evidence="16">
    <location>
        <begin position="581"/>
        <end position="696"/>
    </location>
</feature>
<dbReference type="PROSITE" id="PS50112">
    <property type="entry name" value="PAS"/>
    <property type="match status" value="1"/>
</dbReference>
<dbReference type="InterPro" id="IPR036097">
    <property type="entry name" value="HisK_dim/P_sf"/>
</dbReference>
<dbReference type="InterPro" id="IPR035965">
    <property type="entry name" value="PAS-like_dom_sf"/>
</dbReference>
<evidence type="ECO:0000256" key="2">
    <source>
        <dbReference type="ARBA" id="ARBA00004236"/>
    </source>
</evidence>
<dbReference type="SMART" id="SM00388">
    <property type="entry name" value="HisKA"/>
    <property type="match status" value="1"/>
</dbReference>
<dbReference type="CDD" id="cd00082">
    <property type="entry name" value="HisKA"/>
    <property type="match status" value="1"/>
</dbReference>
<dbReference type="PROSITE" id="PS50113">
    <property type="entry name" value="PAC"/>
    <property type="match status" value="1"/>
</dbReference>
<dbReference type="Pfam" id="PF05227">
    <property type="entry name" value="CHASE3"/>
    <property type="match status" value="1"/>
</dbReference>
<dbReference type="EMBL" id="NBBJ01000003">
    <property type="protein sequence ID" value="OWK29937.1"/>
    <property type="molecule type" value="Genomic_DNA"/>
</dbReference>
<dbReference type="RefSeq" id="WP_088334016.1">
    <property type="nucleotide sequence ID" value="NZ_NBBJ01000003.1"/>
</dbReference>
<evidence type="ECO:0000256" key="6">
    <source>
        <dbReference type="ARBA" id="ARBA00022553"/>
    </source>
</evidence>
<dbReference type="CDD" id="cd00130">
    <property type="entry name" value="PAS"/>
    <property type="match status" value="1"/>
</dbReference>
<keyword evidence="14" id="KW-1133">Transmembrane helix</keyword>
<dbReference type="Gene3D" id="3.40.50.2300">
    <property type="match status" value="2"/>
</dbReference>
<dbReference type="InterPro" id="IPR007891">
    <property type="entry name" value="CHASE3"/>
</dbReference>
<dbReference type="AlphaFoldDB" id="A0A245ZJM7"/>
<dbReference type="EC" id="2.7.13.3" evidence="4"/>
<keyword evidence="11" id="KW-0902">Two-component regulatory system</keyword>
<dbReference type="GO" id="GO:0005886">
    <property type="term" value="C:plasma membrane"/>
    <property type="evidence" value="ECO:0007669"/>
    <property type="project" value="UniProtKB-SubCell"/>
</dbReference>
<dbReference type="InterPro" id="IPR000014">
    <property type="entry name" value="PAS"/>
</dbReference>
<proteinExistence type="predicted"/>
<dbReference type="SMART" id="SM00448">
    <property type="entry name" value="REC"/>
    <property type="match status" value="2"/>
</dbReference>
<dbReference type="SUPFAM" id="SSF55785">
    <property type="entry name" value="PYP-like sensor domain (PAS domain)"/>
    <property type="match status" value="1"/>
</dbReference>
<dbReference type="FunFam" id="1.10.287.130:FF:000001">
    <property type="entry name" value="Two-component sensor histidine kinase"/>
    <property type="match status" value="1"/>
</dbReference>
<evidence type="ECO:0000259" key="17">
    <source>
        <dbReference type="PROSITE" id="PS50112"/>
    </source>
</evidence>
<sequence length="826" mass="90356">MTGSRNGRLWASGIATLLVALLVGVAVMLQAQGLEESRLYEQVQRSHHRRTLLQTVLSDHQDMETGQRGYLLTGQRSFLRPYEEALRRTERGLDALAAMPASAEAHANMQLLKRLSEQKAVFAAQTLARFQEGDPAGALAMVRSGRGKQLMDGIRAQISRETRAEVSRLAAVSAQSKQAQVAMRRNSFLLLAALAAILCVCGLVVLRALSSRRRAFERLDDLSRRRQAILDSAMDGIFILNPSGSIESMNRAAARMFGYTPDELLRRDIGMLFETQPPPGQVAAYLRSMRLVSGEPGMIHEVQSRHNNGEIFACDVAVSAVALSDGVHYVAVARDITERKRAERVKGEFVATVSHELRTPLTSISGSLGLLVGGAGGALPDKAQRLIHIARDNADRLIRLINDILDIEKVDSGRMTFSNRYLDLAPLLQQAVDLHQGYAEKYQVTLHLESIPAGTFVWADPDRLMQVFANLISNAIKFSFRGETVRIAVETGRGQHRISIIDRGRGIDEAFRKRIFQRFSQSDSSDAREKGGTGLGLSIVKDIVTRLGGSIDFVSEPGEGTCFRVDLAAATPEEAEGLVDRLLICERDAELAKQMAQALTATGLACDIVHSSAQAMMAAQERQYRVILVDTNLPSGGGIALVRGLRQIDAVQAVPIFMISVDSRQDGIEAEALHIVDWLQKPLPLDRLITAVRAALDGRQRSGRPRILHVDDDPDVLRLVATALEGQAEVESVGGVKEARRLLSTRTYDLTILDLGLADGSGLDLLPDLRRVDNLPVPVIIFSAQDADPEVAASVQAYLTKSRTPIDRLVATVHHLWQQDAARTAP</sequence>
<dbReference type="Pfam" id="PF02518">
    <property type="entry name" value="HATPase_c"/>
    <property type="match status" value="1"/>
</dbReference>
<dbReference type="InterPro" id="IPR011006">
    <property type="entry name" value="CheY-like_superfamily"/>
</dbReference>
<keyword evidence="10" id="KW-0067">ATP-binding</keyword>
<feature type="modified residue" description="4-aspartylphosphate" evidence="13">
    <location>
        <position position="630"/>
    </location>
</feature>
<dbReference type="PRINTS" id="PR00344">
    <property type="entry name" value="BCTRLSENSOR"/>
</dbReference>
<keyword evidence="6 13" id="KW-0597">Phosphoprotein</keyword>
<comment type="subcellular location">
    <subcellularLocation>
        <location evidence="2">Cell membrane</location>
    </subcellularLocation>
    <subcellularLocation>
        <location evidence="3">Membrane raft</location>
        <topology evidence="3">Multi-pass membrane protein</topology>
    </subcellularLocation>
</comment>
<dbReference type="FunFam" id="3.30.565.10:FF:000023">
    <property type="entry name" value="PAS domain-containing sensor histidine kinase"/>
    <property type="match status" value="1"/>
</dbReference>
<dbReference type="PANTHER" id="PTHR43047:SF72">
    <property type="entry name" value="OSMOSENSING HISTIDINE PROTEIN KINASE SLN1"/>
    <property type="match status" value="1"/>
</dbReference>
<feature type="transmembrane region" description="Helical" evidence="14">
    <location>
        <begin position="188"/>
        <end position="209"/>
    </location>
</feature>
<dbReference type="Gene3D" id="3.30.450.20">
    <property type="entry name" value="PAS domain"/>
    <property type="match status" value="1"/>
</dbReference>
<dbReference type="Gene3D" id="3.30.565.10">
    <property type="entry name" value="Histidine kinase-like ATPase, C-terminal domain"/>
    <property type="match status" value="1"/>
</dbReference>
<dbReference type="InterPro" id="IPR001789">
    <property type="entry name" value="Sig_transdc_resp-reg_receiver"/>
</dbReference>
<comment type="caution">
    <text evidence="19">The sequence shown here is derived from an EMBL/GenBank/DDBJ whole genome shotgun (WGS) entry which is preliminary data.</text>
</comment>
<feature type="modified residue" description="4-aspartylphosphate" evidence="13">
    <location>
        <position position="754"/>
    </location>
</feature>
<dbReference type="InterPro" id="IPR005467">
    <property type="entry name" value="His_kinase_dom"/>
</dbReference>
<feature type="domain" description="Response regulatory" evidence="16">
    <location>
        <begin position="706"/>
        <end position="816"/>
    </location>
</feature>
<keyword evidence="14" id="KW-0812">Transmembrane</keyword>
<evidence type="ECO:0000259" key="15">
    <source>
        <dbReference type="PROSITE" id="PS50109"/>
    </source>
</evidence>
<dbReference type="OrthoDB" id="9801651at2"/>
<dbReference type="Pfam" id="PF00512">
    <property type="entry name" value="HisKA"/>
    <property type="match status" value="1"/>
</dbReference>
<dbReference type="SMART" id="SM00387">
    <property type="entry name" value="HATPase_c"/>
    <property type="match status" value="1"/>
</dbReference>
<dbReference type="CDD" id="cd00156">
    <property type="entry name" value="REC"/>
    <property type="match status" value="1"/>
</dbReference>
<evidence type="ECO:0000256" key="1">
    <source>
        <dbReference type="ARBA" id="ARBA00000085"/>
    </source>
</evidence>
<keyword evidence="7 19" id="KW-0808">Transferase</keyword>
<dbReference type="Pfam" id="PF13426">
    <property type="entry name" value="PAS_9"/>
    <property type="match status" value="1"/>
</dbReference>
<dbReference type="GO" id="GO:0000155">
    <property type="term" value="F:phosphorelay sensor kinase activity"/>
    <property type="evidence" value="ECO:0007669"/>
    <property type="project" value="InterPro"/>
</dbReference>
<dbReference type="PROSITE" id="PS50109">
    <property type="entry name" value="HIS_KIN"/>
    <property type="match status" value="1"/>
</dbReference>
<keyword evidence="12 14" id="KW-0472">Membrane</keyword>
<dbReference type="PANTHER" id="PTHR43047">
    <property type="entry name" value="TWO-COMPONENT HISTIDINE PROTEIN KINASE"/>
    <property type="match status" value="1"/>
</dbReference>
<evidence type="ECO:0000313" key="19">
    <source>
        <dbReference type="EMBL" id="OWK29937.1"/>
    </source>
</evidence>
<dbReference type="PROSITE" id="PS50110">
    <property type="entry name" value="RESPONSE_REGULATORY"/>
    <property type="match status" value="2"/>
</dbReference>
<keyword evidence="9" id="KW-0418">Kinase</keyword>
<name>A0A245ZJM7_9SPHN</name>
<evidence type="ECO:0000313" key="20">
    <source>
        <dbReference type="Proteomes" id="UP000197783"/>
    </source>
</evidence>
<evidence type="ECO:0000256" key="14">
    <source>
        <dbReference type="SAM" id="Phobius"/>
    </source>
</evidence>
<evidence type="ECO:0000256" key="12">
    <source>
        <dbReference type="ARBA" id="ARBA00023136"/>
    </source>
</evidence>
<evidence type="ECO:0000256" key="5">
    <source>
        <dbReference type="ARBA" id="ARBA00022475"/>
    </source>
</evidence>
<evidence type="ECO:0000256" key="4">
    <source>
        <dbReference type="ARBA" id="ARBA00012438"/>
    </source>
</evidence>
<dbReference type="SMART" id="SM00091">
    <property type="entry name" value="PAS"/>
    <property type="match status" value="1"/>
</dbReference>
<comment type="catalytic activity">
    <reaction evidence="1">
        <text>ATP + protein L-histidine = ADP + protein N-phospho-L-histidine.</text>
        <dbReference type="EC" id="2.7.13.3"/>
    </reaction>
</comment>
<dbReference type="SUPFAM" id="SSF55874">
    <property type="entry name" value="ATPase domain of HSP90 chaperone/DNA topoisomerase II/histidine kinase"/>
    <property type="match status" value="1"/>
</dbReference>
<reference evidence="19 20" key="1">
    <citation type="submission" date="2017-03" db="EMBL/GenBank/DDBJ databases">
        <title>Genome sequence of Sphingomonas mucosissima DSM 17494.</title>
        <authorList>
            <person name="Poehlein A."/>
            <person name="Wuebbeler J.H."/>
            <person name="Steinbuechel A."/>
            <person name="Daniel R."/>
        </authorList>
    </citation>
    <scope>NUCLEOTIDE SEQUENCE [LARGE SCALE GENOMIC DNA]</scope>
    <source>
        <strain evidence="19 20">DSM 17494</strain>
    </source>
</reference>
<dbReference type="InterPro" id="IPR003594">
    <property type="entry name" value="HATPase_dom"/>
</dbReference>
<keyword evidence="5" id="KW-1003">Cell membrane</keyword>
<dbReference type="Pfam" id="PF00072">
    <property type="entry name" value="Response_reg"/>
    <property type="match status" value="2"/>
</dbReference>
<feature type="domain" description="PAC" evidence="18">
    <location>
        <begin position="298"/>
        <end position="348"/>
    </location>
</feature>
<dbReference type="CDD" id="cd00075">
    <property type="entry name" value="HATPase"/>
    <property type="match status" value="1"/>
</dbReference>
<dbReference type="Proteomes" id="UP000197783">
    <property type="component" value="Unassembled WGS sequence"/>
</dbReference>
<evidence type="ECO:0000256" key="10">
    <source>
        <dbReference type="ARBA" id="ARBA00022840"/>
    </source>
</evidence>
<evidence type="ECO:0000256" key="8">
    <source>
        <dbReference type="ARBA" id="ARBA00022741"/>
    </source>
</evidence>
<dbReference type="InterPro" id="IPR003661">
    <property type="entry name" value="HisK_dim/P_dom"/>
</dbReference>
<feature type="domain" description="Histidine kinase" evidence="15">
    <location>
        <begin position="352"/>
        <end position="571"/>
    </location>
</feature>
<evidence type="ECO:0000259" key="18">
    <source>
        <dbReference type="PROSITE" id="PS50113"/>
    </source>
</evidence>
<evidence type="ECO:0000256" key="11">
    <source>
        <dbReference type="ARBA" id="ARBA00023012"/>
    </source>
</evidence>
<keyword evidence="20" id="KW-1185">Reference proteome</keyword>
<dbReference type="NCBIfam" id="TIGR00229">
    <property type="entry name" value="sensory_box"/>
    <property type="match status" value="1"/>
</dbReference>
<evidence type="ECO:0000259" key="16">
    <source>
        <dbReference type="PROSITE" id="PS50110"/>
    </source>
</evidence>
<dbReference type="InterPro" id="IPR004358">
    <property type="entry name" value="Sig_transdc_His_kin-like_C"/>
</dbReference>
<evidence type="ECO:0000256" key="9">
    <source>
        <dbReference type="ARBA" id="ARBA00022777"/>
    </source>
</evidence>
<dbReference type="InterPro" id="IPR036890">
    <property type="entry name" value="HATPase_C_sf"/>
</dbReference>
<feature type="domain" description="PAS" evidence="17">
    <location>
        <begin position="222"/>
        <end position="278"/>
    </location>
</feature>
<dbReference type="SUPFAM" id="SSF52172">
    <property type="entry name" value="CheY-like"/>
    <property type="match status" value="2"/>
</dbReference>
<gene>
    <name evidence="19" type="primary">evgS</name>
    <name evidence="19" type="ORF">SPMU_23590</name>
</gene>
<keyword evidence="8" id="KW-0547">Nucleotide-binding</keyword>
<dbReference type="GO" id="GO:0009927">
    <property type="term" value="F:histidine phosphotransfer kinase activity"/>
    <property type="evidence" value="ECO:0007669"/>
    <property type="project" value="TreeGrafter"/>
</dbReference>
<dbReference type="SUPFAM" id="SSF47384">
    <property type="entry name" value="Homodimeric domain of signal transducing histidine kinase"/>
    <property type="match status" value="1"/>
</dbReference>
<protein>
    <recommendedName>
        <fullName evidence="4">histidine kinase</fullName>
        <ecNumber evidence="4">2.7.13.3</ecNumber>
    </recommendedName>
</protein>